<dbReference type="Proteomes" id="UP000005439">
    <property type="component" value="Chromosome"/>
</dbReference>
<dbReference type="EMBL" id="CP003179">
    <property type="protein sequence ID" value="AEW06562.1"/>
    <property type="molecule type" value="Genomic_DNA"/>
</dbReference>
<accession>G8U117</accession>
<name>G8U117_SULAD</name>
<reference evidence="1 2" key="2">
    <citation type="journal article" date="2012" name="Stand. Genomic Sci.">
        <title>Complete genome sequence of the moderately thermophilic mineral-sulfide-oxidizing firmicute Sulfobacillus acidophilus type strain (NAL(T)).</title>
        <authorList>
            <person name="Anderson I."/>
            <person name="Chertkov O."/>
            <person name="Chen A."/>
            <person name="Saunders E."/>
            <person name="Lapidus A."/>
            <person name="Nolan M."/>
            <person name="Lucas S."/>
            <person name="Hammon N."/>
            <person name="Deshpande S."/>
            <person name="Cheng J.F."/>
            <person name="Han C."/>
            <person name="Tapia R."/>
            <person name="Goodwin L.A."/>
            <person name="Pitluck S."/>
            <person name="Liolios K."/>
            <person name="Pagani I."/>
            <person name="Ivanova N."/>
            <person name="Mikhailova N."/>
            <person name="Pati A."/>
            <person name="Palaniappan K."/>
            <person name="Land M."/>
            <person name="Pan C."/>
            <person name="Rohde M."/>
            <person name="Pukall R."/>
            <person name="Goker M."/>
            <person name="Detter J.C."/>
            <person name="Woyke T."/>
            <person name="Bristow J."/>
            <person name="Eisen J.A."/>
            <person name="Markowitz V."/>
            <person name="Hugenholtz P."/>
            <person name="Kyrpides N.C."/>
            <person name="Klenk H.P."/>
            <person name="Mavromatis K."/>
        </authorList>
    </citation>
    <scope>NUCLEOTIDE SEQUENCE [LARGE SCALE GENOMIC DNA]</scope>
    <source>
        <strain evidence="2">ATCC 700253 / DSM 10332 / NAL</strain>
    </source>
</reference>
<dbReference type="AlphaFoldDB" id="G8U117"/>
<evidence type="ECO:0000313" key="1">
    <source>
        <dbReference type="EMBL" id="AEW06562.1"/>
    </source>
</evidence>
<gene>
    <name evidence="1" type="ordered locus">Sulac_3115</name>
</gene>
<dbReference type="KEGG" id="sap:Sulac_3115"/>
<dbReference type="HOGENOM" id="CLU_3030745_0_0_9"/>
<dbReference type="PATRIC" id="fig|679936.5.peg.3222"/>
<protein>
    <submittedName>
        <fullName evidence="1">Uncharacterized protein</fullName>
    </submittedName>
</protein>
<organism evidence="1 2">
    <name type="scientific">Sulfobacillus acidophilus (strain ATCC 700253 / DSM 10332 / NAL)</name>
    <dbReference type="NCBI Taxonomy" id="679936"/>
    <lineage>
        <taxon>Bacteria</taxon>
        <taxon>Bacillati</taxon>
        <taxon>Bacillota</taxon>
        <taxon>Clostridia</taxon>
        <taxon>Eubacteriales</taxon>
        <taxon>Clostridiales Family XVII. Incertae Sedis</taxon>
        <taxon>Sulfobacillus</taxon>
    </lineage>
</organism>
<proteinExistence type="predicted"/>
<keyword evidence="2" id="KW-1185">Reference proteome</keyword>
<evidence type="ECO:0000313" key="2">
    <source>
        <dbReference type="Proteomes" id="UP000005439"/>
    </source>
</evidence>
<sequence length="55" mass="6120">MTLDEMVARVNAAAGMTLAVMMTCERCGQRFPGSPRMRVARCLSCRDAARRLSRD</sequence>
<reference evidence="2" key="1">
    <citation type="submission" date="2011-12" db="EMBL/GenBank/DDBJ databases">
        <title>The complete genome of chromosome of Sulfobacillus acidophilus DSM 10332.</title>
        <authorList>
            <person name="Lucas S."/>
            <person name="Han J."/>
            <person name="Lapidus A."/>
            <person name="Bruce D."/>
            <person name="Goodwin L."/>
            <person name="Pitluck S."/>
            <person name="Peters L."/>
            <person name="Kyrpides N."/>
            <person name="Mavromatis K."/>
            <person name="Ivanova N."/>
            <person name="Mikhailova N."/>
            <person name="Chertkov O."/>
            <person name="Saunders E."/>
            <person name="Detter J.C."/>
            <person name="Tapia R."/>
            <person name="Han C."/>
            <person name="Land M."/>
            <person name="Hauser L."/>
            <person name="Markowitz V."/>
            <person name="Cheng J.-F."/>
            <person name="Hugenholtz P."/>
            <person name="Woyke T."/>
            <person name="Wu D."/>
            <person name="Pukall R."/>
            <person name="Gehrich-Schroeter G."/>
            <person name="Schneider S."/>
            <person name="Klenk H.-P."/>
            <person name="Eisen J.A."/>
        </authorList>
    </citation>
    <scope>NUCLEOTIDE SEQUENCE [LARGE SCALE GENOMIC DNA]</scope>
    <source>
        <strain evidence="2">ATCC 700253 / DSM 10332 / NAL</strain>
    </source>
</reference>